<keyword evidence="2" id="KW-0812">Transmembrane</keyword>
<name>A0A0J9TI87_PLAVI</name>
<dbReference type="OrthoDB" id="10557057at2759"/>
<organism evidence="3 4">
    <name type="scientific">Plasmodium vivax Mauritania I</name>
    <dbReference type="NCBI Taxonomy" id="1035515"/>
    <lineage>
        <taxon>Eukaryota</taxon>
        <taxon>Sar</taxon>
        <taxon>Alveolata</taxon>
        <taxon>Apicomplexa</taxon>
        <taxon>Aconoidasida</taxon>
        <taxon>Haemosporida</taxon>
        <taxon>Plasmodiidae</taxon>
        <taxon>Plasmodium</taxon>
        <taxon>Plasmodium (Plasmodium)</taxon>
    </lineage>
</organism>
<gene>
    <name evidence="3" type="ORF">PVMG_05643</name>
</gene>
<reference evidence="3 4" key="1">
    <citation type="submission" date="2011-08" db="EMBL/GenBank/DDBJ databases">
        <title>The Genome Sequence of Plasmodium vivax Mauritania I.</title>
        <authorList>
            <consortium name="The Broad Institute Genome Sequencing Platform"/>
            <consortium name="The Broad Institute Genome Sequencing Center for Infectious Disease"/>
            <person name="Neafsey D."/>
            <person name="Carlton J."/>
            <person name="Barnwell J."/>
            <person name="Collins W."/>
            <person name="Escalante A."/>
            <person name="Mullikin J."/>
            <person name="Saul A."/>
            <person name="Guigo R."/>
            <person name="Camara F."/>
            <person name="Young S.K."/>
            <person name="Zeng Q."/>
            <person name="Gargeya S."/>
            <person name="Fitzgerald M."/>
            <person name="Haas B."/>
            <person name="Abouelleil A."/>
            <person name="Alvarado L."/>
            <person name="Arachchi H.M."/>
            <person name="Berlin A."/>
            <person name="Brown A."/>
            <person name="Chapman S.B."/>
            <person name="Chen Z."/>
            <person name="Dunbar C."/>
            <person name="Freedman E."/>
            <person name="Gearin G."/>
            <person name="Gellesch M."/>
            <person name="Goldberg J."/>
            <person name="Griggs A."/>
            <person name="Gujja S."/>
            <person name="Heiman D."/>
            <person name="Howarth C."/>
            <person name="Larson L."/>
            <person name="Lui A."/>
            <person name="MacDonald P.J.P."/>
            <person name="Montmayeur A."/>
            <person name="Murphy C."/>
            <person name="Neiman D."/>
            <person name="Pearson M."/>
            <person name="Priest M."/>
            <person name="Roberts A."/>
            <person name="Saif S."/>
            <person name="Shea T."/>
            <person name="Shenoy N."/>
            <person name="Sisk P."/>
            <person name="Stolte C."/>
            <person name="Sykes S."/>
            <person name="Wortman J."/>
            <person name="Nusbaum C."/>
            <person name="Birren B."/>
        </authorList>
    </citation>
    <scope>NUCLEOTIDE SEQUENCE [LARGE SCALE GENOMIC DNA]</scope>
    <source>
        <strain evidence="3 4">Mauritania I</strain>
    </source>
</reference>
<dbReference type="Proteomes" id="UP000053776">
    <property type="component" value="Unassembled WGS sequence"/>
</dbReference>
<proteinExistence type="predicted"/>
<evidence type="ECO:0000313" key="3">
    <source>
        <dbReference type="EMBL" id="KMZ94974.1"/>
    </source>
</evidence>
<feature type="transmembrane region" description="Helical" evidence="2">
    <location>
        <begin position="237"/>
        <end position="255"/>
    </location>
</feature>
<keyword evidence="2" id="KW-1133">Transmembrane helix</keyword>
<dbReference type="EMBL" id="KQ235009">
    <property type="protein sequence ID" value="KMZ94974.1"/>
    <property type="molecule type" value="Genomic_DNA"/>
</dbReference>
<sequence>MDSDICNFLYYWLGDKLLHKLRPSSLYHNVILILFTIFKKINNRGQFCTAPTYHNIEEAGFFNDIKLFFDYSKDYDIYIEKLDMQNPPLCNQEYHDFLQKYVTSYKVFQEKCPNGPSPHSYCNAFNKYFHEKNRTKLSNLTCKMQDKVQEAEKELVAEEPVLQPAQLLVVDPATDVGQFSSVSGQEENIPGSSAYPSSKGTSEFNGVSGHADVSSISKTTKTIATTASVAGFLVPPFLVYNVISITIVKLIVLFYI</sequence>
<dbReference type="Pfam" id="PF05795">
    <property type="entry name" value="Plasmodium_Vir"/>
    <property type="match status" value="1"/>
</dbReference>
<feature type="region of interest" description="Disordered" evidence="1">
    <location>
        <begin position="181"/>
        <end position="203"/>
    </location>
</feature>
<evidence type="ECO:0000313" key="4">
    <source>
        <dbReference type="Proteomes" id="UP000053776"/>
    </source>
</evidence>
<keyword evidence="2" id="KW-0472">Membrane</keyword>
<evidence type="ECO:0008006" key="5">
    <source>
        <dbReference type="Google" id="ProtNLM"/>
    </source>
</evidence>
<dbReference type="InterPro" id="IPR008780">
    <property type="entry name" value="Plasmodium_Vir"/>
</dbReference>
<evidence type="ECO:0000256" key="1">
    <source>
        <dbReference type="SAM" id="MobiDB-lite"/>
    </source>
</evidence>
<accession>A0A0J9TI87</accession>
<evidence type="ECO:0000256" key="2">
    <source>
        <dbReference type="SAM" id="Phobius"/>
    </source>
</evidence>
<protein>
    <recommendedName>
        <fullName evidence="5">Variable surface protein Vir7-like protein</fullName>
    </recommendedName>
</protein>
<dbReference type="AlphaFoldDB" id="A0A0J9TI87"/>